<protein>
    <submittedName>
        <fullName evidence="4">Venom serine protease 34</fullName>
    </submittedName>
</protein>
<dbReference type="PROSITE" id="PS50240">
    <property type="entry name" value="TRYPSIN_DOM"/>
    <property type="match status" value="1"/>
</dbReference>
<evidence type="ECO:0000256" key="1">
    <source>
        <dbReference type="ARBA" id="ARBA00023157"/>
    </source>
</evidence>
<dbReference type="InterPro" id="IPR018114">
    <property type="entry name" value="TRYPSIN_HIS"/>
</dbReference>
<dbReference type="PANTHER" id="PTHR24252">
    <property type="entry name" value="ACROSIN-RELATED"/>
    <property type="match status" value="1"/>
</dbReference>
<evidence type="ECO:0000313" key="4">
    <source>
        <dbReference type="EMBL" id="JAG02436.1"/>
    </source>
</evidence>
<dbReference type="InterPro" id="IPR043504">
    <property type="entry name" value="Peptidase_S1_PA_chymotrypsin"/>
</dbReference>
<keyword evidence="4" id="KW-0378">Hydrolase</keyword>
<reference evidence="4" key="1">
    <citation type="journal article" date="2014" name="PLoS ONE">
        <title>Transcriptome-Based Identification of ABC Transporters in the Western Tarnished Plant Bug Lygus hesperus.</title>
        <authorList>
            <person name="Hull J.J."/>
            <person name="Chaney K."/>
            <person name="Geib S.M."/>
            <person name="Fabrick J.A."/>
            <person name="Brent C.S."/>
            <person name="Walsh D."/>
            <person name="Lavine L.C."/>
        </authorList>
    </citation>
    <scope>NUCLEOTIDE SEQUENCE</scope>
</reference>
<evidence type="ECO:0000256" key="2">
    <source>
        <dbReference type="SAM" id="SignalP"/>
    </source>
</evidence>
<feature type="domain" description="Peptidase S1" evidence="3">
    <location>
        <begin position="175"/>
        <end position="406"/>
    </location>
</feature>
<dbReference type="PANTHER" id="PTHR24252:SF7">
    <property type="entry name" value="HYALIN"/>
    <property type="match status" value="1"/>
</dbReference>
<keyword evidence="4" id="KW-0645">Protease</keyword>
<dbReference type="PRINTS" id="PR00722">
    <property type="entry name" value="CHYMOTRYPSIN"/>
</dbReference>
<dbReference type="InterPro" id="IPR035914">
    <property type="entry name" value="Sperma_CUB_dom_sf"/>
</dbReference>
<proteinExistence type="predicted"/>
<accession>A0A0A9W4V0</accession>
<dbReference type="InterPro" id="IPR001254">
    <property type="entry name" value="Trypsin_dom"/>
</dbReference>
<gene>
    <name evidence="4" type="primary">SP34_9</name>
    <name evidence="4" type="ORF">CM83_46544</name>
</gene>
<dbReference type="SMART" id="SM00020">
    <property type="entry name" value="Tryp_SPc"/>
    <property type="match status" value="1"/>
</dbReference>
<dbReference type="AlphaFoldDB" id="A0A0A9W4V0"/>
<dbReference type="PROSITE" id="PS00134">
    <property type="entry name" value="TRYPSIN_HIS"/>
    <property type="match status" value="1"/>
</dbReference>
<reference evidence="4" key="2">
    <citation type="submission" date="2014-07" db="EMBL/GenBank/DDBJ databases">
        <authorList>
            <person name="Hull J."/>
        </authorList>
    </citation>
    <scope>NUCLEOTIDE SEQUENCE</scope>
</reference>
<dbReference type="InterPro" id="IPR009003">
    <property type="entry name" value="Peptidase_S1_PA"/>
</dbReference>
<dbReference type="CDD" id="cd00190">
    <property type="entry name" value="Tryp_SPc"/>
    <property type="match status" value="1"/>
</dbReference>
<feature type="signal peptide" evidence="2">
    <location>
        <begin position="1"/>
        <end position="32"/>
    </location>
</feature>
<dbReference type="GO" id="GO:0006508">
    <property type="term" value="P:proteolysis"/>
    <property type="evidence" value="ECO:0007669"/>
    <property type="project" value="UniProtKB-KW"/>
</dbReference>
<dbReference type="InterPro" id="IPR001314">
    <property type="entry name" value="Peptidase_S1A"/>
</dbReference>
<feature type="chain" id="PRO_5002051928" evidence="2">
    <location>
        <begin position="33"/>
        <end position="415"/>
    </location>
</feature>
<organism evidence="4">
    <name type="scientific">Lygus hesperus</name>
    <name type="common">Western plant bug</name>
    <dbReference type="NCBI Taxonomy" id="30085"/>
    <lineage>
        <taxon>Eukaryota</taxon>
        <taxon>Metazoa</taxon>
        <taxon>Ecdysozoa</taxon>
        <taxon>Arthropoda</taxon>
        <taxon>Hexapoda</taxon>
        <taxon>Insecta</taxon>
        <taxon>Pterygota</taxon>
        <taxon>Neoptera</taxon>
        <taxon>Paraneoptera</taxon>
        <taxon>Hemiptera</taxon>
        <taxon>Heteroptera</taxon>
        <taxon>Panheteroptera</taxon>
        <taxon>Cimicomorpha</taxon>
        <taxon>Miridae</taxon>
        <taxon>Mirini</taxon>
        <taxon>Lygus</taxon>
    </lineage>
</organism>
<dbReference type="SUPFAM" id="SSF49854">
    <property type="entry name" value="Spermadhesin, CUB domain"/>
    <property type="match status" value="1"/>
</dbReference>
<dbReference type="Gene3D" id="2.60.120.290">
    <property type="entry name" value="Spermadhesin, CUB domain"/>
    <property type="match status" value="1"/>
</dbReference>
<feature type="non-terminal residue" evidence="4">
    <location>
        <position position="1"/>
    </location>
</feature>
<name>A0A0A9W4V0_LYGHE</name>
<dbReference type="Gene3D" id="2.40.10.10">
    <property type="entry name" value="Trypsin-like serine proteases"/>
    <property type="match status" value="1"/>
</dbReference>
<dbReference type="FunFam" id="2.40.10.10:FF:000068">
    <property type="entry name" value="transmembrane protease serine 2"/>
    <property type="match status" value="1"/>
</dbReference>
<dbReference type="SUPFAM" id="SSF50494">
    <property type="entry name" value="Trypsin-like serine proteases"/>
    <property type="match status" value="1"/>
</dbReference>
<dbReference type="GO" id="GO:0004252">
    <property type="term" value="F:serine-type endopeptidase activity"/>
    <property type="evidence" value="ECO:0007669"/>
    <property type="project" value="InterPro"/>
</dbReference>
<sequence>SADHYNTGTMGHRILVYLICPVLCLLWSPAASQQQASCFYRQFMEPGRMFSLNNPGYPRPYPGFTSCTWEAYTRQGAAVEVDCRVVNLSKTLFGSCLDYLSVTVDDKPNEYCSPFKVSGTKVKMNLQARTRQGGYFQCTFKATADQTPDTTTNPPNPPSQNCDCGWNKKAPRRRIVGGQETDIHEFPSMAVFVHGSSRSTWCGATIISSRAVLTAAHCTAGNNPSDYGILVGEHDVSKGSETSDTALVWVSQFIIHPDYNPATQANDIALATTEKPIPFNENIGPACLPFNFQTPTMKYLTVAGWGMDEFGGTLSDVLKKVALRIVPNNFCTRVYKHYDPVNQICTFERGKDACQYDSGGPLYDYNSEQKQFLMAVVSYGNDCGRLDPAVNTRVHSYLDWIQSQLPSENFCKKSE</sequence>
<dbReference type="EMBL" id="GBHO01041168">
    <property type="protein sequence ID" value="JAG02436.1"/>
    <property type="molecule type" value="Transcribed_RNA"/>
</dbReference>
<keyword evidence="2" id="KW-0732">Signal</keyword>
<keyword evidence="1" id="KW-1015">Disulfide bond</keyword>
<dbReference type="Pfam" id="PF00089">
    <property type="entry name" value="Trypsin"/>
    <property type="match status" value="1"/>
</dbReference>
<evidence type="ECO:0000259" key="3">
    <source>
        <dbReference type="PROSITE" id="PS50240"/>
    </source>
</evidence>